<comment type="caution">
    <text evidence="2">The sequence shown here is derived from an EMBL/GenBank/DDBJ whole genome shotgun (WGS) entry which is preliminary data.</text>
</comment>
<dbReference type="Pfam" id="PF22486">
    <property type="entry name" value="MATH_2"/>
    <property type="match status" value="1"/>
</dbReference>
<dbReference type="PANTHER" id="PTHR46162">
    <property type="entry name" value="TRAF-LIKE FAMILY PROTEIN"/>
    <property type="match status" value="1"/>
</dbReference>
<dbReference type="AlphaFoldDB" id="A0A9Q1RG31"/>
<dbReference type="CDD" id="cd00121">
    <property type="entry name" value="MATH"/>
    <property type="match status" value="1"/>
</dbReference>
<evidence type="ECO:0000259" key="1">
    <source>
        <dbReference type="PROSITE" id="PS50144"/>
    </source>
</evidence>
<evidence type="ECO:0000313" key="3">
    <source>
        <dbReference type="Proteomes" id="UP001152561"/>
    </source>
</evidence>
<dbReference type="OrthoDB" id="1743416at2759"/>
<dbReference type="PANTHER" id="PTHR46162:SF57">
    <property type="entry name" value="MEPRIN AND TRAF HOMOLOGY DOMAIN-CONTAINING PROTEIN _ MATH DOMAIN-CONTAINING PROTEIN"/>
    <property type="match status" value="1"/>
</dbReference>
<dbReference type="EMBL" id="JAJAGQ010000009">
    <property type="protein sequence ID" value="KAJ8554572.1"/>
    <property type="molecule type" value="Genomic_DNA"/>
</dbReference>
<gene>
    <name evidence="2" type="ORF">K7X08_025250</name>
</gene>
<keyword evidence="3" id="KW-1185">Reference proteome</keyword>
<protein>
    <recommendedName>
        <fullName evidence="1">MATH domain-containing protein</fullName>
    </recommendedName>
</protein>
<dbReference type="InterPro" id="IPR002083">
    <property type="entry name" value="MATH/TRAF_dom"/>
</dbReference>
<feature type="domain" description="MATH" evidence="1">
    <location>
        <begin position="156"/>
        <end position="194"/>
    </location>
</feature>
<dbReference type="Gene3D" id="2.60.210.10">
    <property type="entry name" value="Apoptosis, Tumor Necrosis Factor Receptor Associated Protein 2, Chain A"/>
    <property type="match status" value="2"/>
</dbReference>
<evidence type="ECO:0000313" key="2">
    <source>
        <dbReference type="EMBL" id="KAJ8554572.1"/>
    </source>
</evidence>
<accession>A0A9Q1RG31</accession>
<feature type="domain" description="MATH" evidence="1">
    <location>
        <begin position="14"/>
        <end position="142"/>
    </location>
</feature>
<sequence>MCVKVIVEVREASPAHYLLKIESLSLLSESGIDKFESNEFESCGYKWKMILYPDGNVCENGSEHISVYLAISGTSSLPAGWEVNAIFTFFLFNQLCDNYLSVRGTNSLPAGWEVNTIFTFFLFNQLRDNYLPVREIFVIQRQEIGDCLSMVKSNDSFKREWRICNFSNVGEDWLSEEFTVGDHKWILLYPKGNA</sequence>
<dbReference type="PROSITE" id="PS50144">
    <property type="entry name" value="MATH"/>
    <property type="match status" value="2"/>
</dbReference>
<organism evidence="2 3">
    <name type="scientific">Anisodus acutangulus</name>
    <dbReference type="NCBI Taxonomy" id="402998"/>
    <lineage>
        <taxon>Eukaryota</taxon>
        <taxon>Viridiplantae</taxon>
        <taxon>Streptophyta</taxon>
        <taxon>Embryophyta</taxon>
        <taxon>Tracheophyta</taxon>
        <taxon>Spermatophyta</taxon>
        <taxon>Magnoliopsida</taxon>
        <taxon>eudicotyledons</taxon>
        <taxon>Gunneridae</taxon>
        <taxon>Pentapetalae</taxon>
        <taxon>asterids</taxon>
        <taxon>lamiids</taxon>
        <taxon>Solanales</taxon>
        <taxon>Solanaceae</taxon>
        <taxon>Solanoideae</taxon>
        <taxon>Hyoscyameae</taxon>
        <taxon>Anisodus</taxon>
    </lineage>
</organism>
<proteinExistence type="predicted"/>
<dbReference type="SUPFAM" id="SSF49599">
    <property type="entry name" value="TRAF domain-like"/>
    <property type="match status" value="1"/>
</dbReference>
<dbReference type="InterPro" id="IPR008974">
    <property type="entry name" value="TRAF-like"/>
</dbReference>
<dbReference type="Proteomes" id="UP001152561">
    <property type="component" value="Unassembled WGS sequence"/>
</dbReference>
<reference evidence="3" key="1">
    <citation type="journal article" date="2023" name="Proc. Natl. Acad. Sci. U.S.A.">
        <title>Genomic and structural basis for evolution of tropane alkaloid biosynthesis.</title>
        <authorList>
            <person name="Wanga Y.-J."/>
            <person name="Taina T."/>
            <person name="Yua J.-Y."/>
            <person name="Lia J."/>
            <person name="Xua B."/>
            <person name="Chenc J."/>
            <person name="D'Auriad J.C."/>
            <person name="Huanga J.-P."/>
            <person name="Huanga S.-X."/>
        </authorList>
    </citation>
    <scope>NUCLEOTIDE SEQUENCE [LARGE SCALE GENOMIC DNA]</scope>
    <source>
        <strain evidence="3">cv. KIB-2019</strain>
    </source>
</reference>
<name>A0A9Q1RG31_9SOLA</name>